<dbReference type="Gene3D" id="3.80.10.10">
    <property type="entry name" value="Ribonuclease Inhibitor"/>
    <property type="match status" value="1"/>
</dbReference>
<sequence>MAVFRQQANLRFLRILVVVLPASLLLTAVWKQVMIVSLSASTWNSVPSWSSEDEGPLPQAVRVHYYAGTSRDTCLQRDTLAAVAKGLKASAWISETDCCSWPGVSCVDGLVTHLSITAITDTPHVLGSGTIGHVAPKLQELEMSKNKISGTLPTSLPTSLQYIFLESNLLSGTLPKSFSRLRRLKELELSENAFSGSVPASVSSLHLDHLDLQQNRALQGVPKSENKGSRCSGGADKYLRGAIPNRTS</sequence>
<dbReference type="EMBL" id="HBIZ01010477">
    <property type="protein sequence ID" value="CAE0753594.1"/>
    <property type="molecule type" value="Transcribed_RNA"/>
</dbReference>
<dbReference type="PANTHER" id="PTHR48010">
    <property type="entry name" value="OS05G0588300 PROTEIN"/>
    <property type="match status" value="1"/>
</dbReference>
<dbReference type="PANTHER" id="PTHR48010:SF58">
    <property type="entry name" value="RECEPTOR PROTEIN KINASE-LIKE PROTEIN ZAR1"/>
    <property type="match status" value="1"/>
</dbReference>
<evidence type="ECO:0000256" key="1">
    <source>
        <dbReference type="ARBA" id="ARBA00022614"/>
    </source>
</evidence>
<evidence type="ECO:0000256" key="2">
    <source>
        <dbReference type="ARBA" id="ARBA00022737"/>
    </source>
</evidence>
<dbReference type="AlphaFoldDB" id="A0A7S4EUS4"/>
<feature type="region of interest" description="Disordered" evidence="3">
    <location>
        <begin position="218"/>
        <end position="248"/>
    </location>
</feature>
<evidence type="ECO:0000259" key="5">
    <source>
        <dbReference type="Pfam" id="PF08263"/>
    </source>
</evidence>
<protein>
    <recommendedName>
        <fullName evidence="5">Leucine-rich repeat-containing N-terminal plant-type domain-containing protein</fullName>
    </recommendedName>
</protein>
<keyword evidence="2" id="KW-0677">Repeat</keyword>
<dbReference type="SUPFAM" id="SSF52058">
    <property type="entry name" value="L domain-like"/>
    <property type="match status" value="1"/>
</dbReference>
<keyword evidence="1" id="KW-0433">Leucine-rich repeat</keyword>
<name>A0A7S4EUS4_CHRCT</name>
<gene>
    <name evidence="6" type="ORF">PCAR00345_LOCUS6181</name>
</gene>
<dbReference type="InterPro" id="IPR050994">
    <property type="entry name" value="At_inactive_RLKs"/>
</dbReference>
<reference evidence="6" key="1">
    <citation type="submission" date="2021-01" db="EMBL/GenBank/DDBJ databases">
        <authorList>
            <person name="Corre E."/>
            <person name="Pelletier E."/>
            <person name="Niang G."/>
            <person name="Scheremetjew M."/>
            <person name="Finn R."/>
            <person name="Kale V."/>
            <person name="Holt S."/>
            <person name="Cochrane G."/>
            <person name="Meng A."/>
            <person name="Brown T."/>
            <person name="Cohen L."/>
        </authorList>
    </citation>
    <scope>NUCLEOTIDE SEQUENCE</scope>
    <source>
        <strain evidence="6">CCMP645</strain>
    </source>
</reference>
<keyword evidence="4" id="KW-1133">Transmembrane helix</keyword>
<organism evidence="6">
    <name type="scientific">Chrysotila carterae</name>
    <name type="common">Marine alga</name>
    <name type="synonym">Syracosphaera carterae</name>
    <dbReference type="NCBI Taxonomy" id="13221"/>
    <lineage>
        <taxon>Eukaryota</taxon>
        <taxon>Haptista</taxon>
        <taxon>Haptophyta</taxon>
        <taxon>Prymnesiophyceae</taxon>
        <taxon>Isochrysidales</taxon>
        <taxon>Isochrysidaceae</taxon>
        <taxon>Chrysotila</taxon>
    </lineage>
</organism>
<dbReference type="InterPro" id="IPR001611">
    <property type="entry name" value="Leu-rich_rpt"/>
</dbReference>
<dbReference type="InterPro" id="IPR032675">
    <property type="entry name" value="LRR_dom_sf"/>
</dbReference>
<dbReference type="InterPro" id="IPR013210">
    <property type="entry name" value="LRR_N_plant-typ"/>
</dbReference>
<feature type="transmembrane region" description="Helical" evidence="4">
    <location>
        <begin position="12"/>
        <end position="30"/>
    </location>
</feature>
<dbReference type="Pfam" id="PF08263">
    <property type="entry name" value="LRRNT_2"/>
    <property type="match status" value="1"/>
</dbReference>
<keyword evidence="4" id="KW-0812">Transmembrane</keyword>
<keyword evidence="4" id="KW-0472">Membrane</keyword>
<evidence type="ECO:0000313" key="6">
    <source>
        <dbReference type="EMBL" id="CAE0753594.1"/>
    </source>
</evidence>
<dbReference type="Pfam" id="PF00560">
    <property type="entry name" value="LRR_1"/>
    <property type="match status" value="1"/>
</dbReference>
<evidence type="ECO:0000256" key="3">
    <source>
        <dbReference type="SAM" id="MobiDB-lite"/>
    </source>
</evidence>
<dbReference type="Pfam" id="PF13855">
    <property type="entry name" value="LRR_8"/>
    <property type="match status" value="1"/>
</dbReference>
<dbReference type="FunFam" id="3.80.10.10:FF:000041">
    <property type="entry name" value="LRR receptor-like serine/threonine-protein kinase ERECTA"/>
    <property type="match status" value="1"/>
</dbReference>
<evidence type="ECO:0000256" key="4">
    <source>
        <dbReference type="SAM" id="Phobius"/>
    </source>
</evidence>
<feature type="domain" description="Leucine-rich repeat-containing N-terminal plant-type" evidence="5">
    <location>
        <begin position="76"/>
        <end position="106"/>
    </location>
</feature>
<proteinExistence type="predicted"/>
<accession>A0A7S4EUS4</accession>